<reference evidence="3 4" key="1">
    <citation type="submission" date="2020-02" db="EMBL/GenBank/DDBJ databases">
        <title>Comparative genomics of the hypocrealean fungal genus Beauvera.</title>
        <authorList>
            <person name="Showalter D.N."/>
            <person name="Bushley K.E."/>
            <person name="Rehner S.A."/>
        </authorList>
    </citation>
    <scope>NUCLEOTIDE SEQUENCE [LARGE SCALE GENOMIC DNA]</scope>
    <source>
        <strain evidence="3 4">ARSEF4384</strain>
    </source>
</reference>
<accession>A0AAW0RIP3</accession>
<evidence type="ECO:0000259" key="2">
    <source>
        <dbReference type="Pfam" id="PF13391"/>
    </source>
</evidence>
<feature type="compositionally biased region" description="Polar residues" evidence="1">
    <location>
        <begin position="214"/>
        <end position="230"/>
    </location>
</feature>
<organism evidence="3 4">
    <name type="scientific">Beauveria asiatica</name>
    <dbReference type="NCBI Taxonomy" id="1069075"/>
    <lineage>
        <taxon>Eukaryota</taxon>
        <taxon>Fungi</taxon>
        <taxon>Dikarya</taxon>
        <taxon>Ascomycota</taxon>
        <taxon>Pezizomycotina</taxon>
        <taxon>Sordariomycetes</taxon>
        <taxon>Hypocreomycetidae</taxon>
        <taxon>Hypocreales</taxon>
        <taxon>Cordycipitaceae</taxon>
        <taxon>Beauveria</taxon>
    </lineage>
</organism>
<dbReference type="Proteomes" id="UP001397290">
    <property type="component" value="Unassembled WGS sequence"/>
</dbReference>
<feature type="region of interest" description="Disordered" evidence="1">
    <location>
        <begin position="210"/>
        <end position="238"/>
    </location>
</feature>
<evidence type="ECO:0000313" key="4">
    <source>
        <dbReference type="Proteomes" id="UP001397290"/>
    </source>
</evidence>
<evidence type="ECO:0000256" key="1">
    <source>
        <dbReference type="SAM" id="MobiDB-lite"/>
    </source>
</evidence>
<evidence type="ECO:0000313" key="3">
    <source>
        <dbReference type="EMBL" id="KAK8141955.1"/>
    </source>
</evidence>
<dbReference type="EMBL" id="JAAHCF010000795">
    <property type="protein sequence ID" value="KAK8141955.1"/>
    <property type="molecule type" value="Genomic_DNA"/>
</dbReference>
<dbReference type="Pfam" id="PF13391">
    <property type="entry name" value="HNH_2"/>
    <property type="match status" value="1"/>
</dbReference>
<feature type="domain" description="HNH nuclease" evidence="2">
    <location>
        <begin position="278"/>
        <end position="363"/>
    </location>
</feature>
<sequence>MSAAVTASQRSLGWNVNLTTGSQQYPRTFAGLYQNPQEPTVTFADICSELALCFEWPVDEHNDEGNHHINHFNREHSETGGPSRDNTYYGDNLDTGVGAAWKNIVFALTKDPEMAEAGQADYSYWITKEKFDQLVPAPLPVTHRLRKTVTYHIVYHKPCLLPADSSLRDHLRARCAQHLPMPKRRRHPAYLPYNKTPSDSRLSIMPLRRKLKASRSQSPPKRTVSGSSTPAKLPEGTDAATDEYADMLAPATMNLDMDEAKRVINDFRAACIDQATCCAVSGDGEAWCPGQRIGPGVQACHIIPQQHYHLYPVERGSTFDSVDVENSTRRHYEAWQHTWSPDNGILLMKHLHDFFDARLFSINPETLRVRVFVPFDAIKMYHGRKAKVTDNVDRHALRHHYEMCCIENMAAKQPNLEIASSGASRMSTSGVNTGIASDMGTPFSGRTDFPITPSPGHISTQDSLPMGDPCKNSRKICVGDTFPLEGDQRRKRRRIDGIYGFDSYITPYNTREFLADVNWELRKFKERF</sequence>
<keyword evidence="4" id="KW-1185">Reference proteome</keyword>
<gene>
    <name evidence="3" type="ORF">G3M48_009578</name>
</gene>
<dbReference type="AlphaFoldDB" id="A0AAW0RIP3"/>
<comment type="caution">
    <text evidence="3">The sequence shown here is derived from an EMBL/GenBank/DDBJ whole genome shotgun (WGS) entry which is preliminary data.</text>
</comment>
<protein>
    <recommendedName>
        <fullName evidence="2">HNH nuclease domain-containing protein</fullName>
    </recommendedName>
</protein>
<proteinExistence type="predicted"/>
<dbReference type="InterPro" id="IPR003615">
    <property type="entry name" value="HNH_nuc"/>
</dbReference>
<name>A0AAW0RIP3_9HYPO</name>